<name>A0ABS8WW36_DATST</name>
<protein>
    <submittedName>
        <fullName evidence="1">Uncharacterized protein</fullName>
    </submittedName>
</protein>
<evidence type="ECO:0000313" key="1">
    <source>
        <dbReference type="EMBL" id="MCE3216195.1"/>
    </source>
</evidence>
<organism evidence="1 2">
    <name type="scientific">Datura stramonium</name>
    <name type="common">Jimsonweed</name>
    <name type="synonym">Common thornapple</name>
    <dbReference type="NCBI Taxonomy" id="4076"/>
    <lineage>
        <taxon>Eukaryota</taxon>
        <taxon>Viridiplantae</taxon>
        <taxon>Streptophyta</taxon>
        <taxon>Embryophyta</taxon>
        <taxon>Tracheophyta</taxon>
        <taxon>Spermatophyta</taxon>
        <taxon>Magnoliopsida</taxon>
        <taxon>eudicotyledons</taxon>
        <taxon>Gunneridae</taxon>
        <taxon>Pentapetalae</taxon>
        <taxon>asterids</taxon>
        <taxon>lamiids</taxon>
        <taxon>Solanales</taxon>
        <taxon>Solanaceae</taxon>
        <taxon>Solanoideae</taxon>
        <taxon>Datureae</taxon>
        <taxon>Datura</taxon>
    </lineage>
</organism>
<keyword evidence="2" id="KW-1185">Reference proteome</keyword>
<evidence type="ECO:0000313" key="2">
    <source>
        <dbReference type="Proteomes" id="UP000823775"/>
    </source>
</evidence>
<gene>
    <name evidence="1" type="ORF">HAX54_005354</name>
</gene>
<accession>A0ABS8WW36</accession>
<sequence length="131" mass="14588">MARSRSLTLIHVDAQDNLTSEDVPHHTKCVFMTVPRQGIGVMMGLCHVGLCVPSCQYSAEFRVKFHATLRVVWQRQWRICVMLHAGVLTSVCANFVMPQSSCAAGPPTCHAYVMLFQLLIRCCFATGSMSR</sequence>
<reference evidence="1 2" key="1">
    <citation type="journal article" date="2021" name="BMC Genomics">
        <title>Datura genome reveals duplications of psychoactive alkaloid biosynthetic genes and high mutation rate following tissue culture.</title>
        <authorList>
            <person name="Rajewski A."/>
            <person name="Carter-House D."/>
            <person name="Stajich J."/>
            <person name="Litt A."/>
        </authorList>
    </citation>
    <scope>NUCLEOTIDE SEQUENCE [LARGE SCALE GENOMIC DNA]</scope>
    <source>
        <strain evidence="1">AR-01</strain>
    </source>
</reference>
<feature type="non-terminal residue" evidence="1">
    <location>
        <position position="131"/>
    </location>
</feature>
<dbReference type="EMBL" id="JACEIK010012636">
    <property type="protein sequence ID" value="MCE3216195.1"/>
    <property type="molecule type" value="Genomic_DNA"/>
</dbReference>
<proteinExistence type="predicted"/>
<comment type="caution">
    <text evidence="1">The sequence shown here is derived from an EMBL/GenBank/DDBJ whole genome shotgun (WGS) entry which is preliminary data.</text>
</comment>
<dbReference type="Proteomes" id="UP000823775">
    <property type="component" value="Unassembled WGS sequence"/>
</dbReference>